<evidence type="ECO:0000256" key="2">
    <source>
        <dbReference type="ARBA" id="ARBA00022679"/>
    </source>
</evidence>
<dbReference type="EMBL" id="LWDF02000738">
    <property type="protein sequence ID" value="KAE8243852.1"/>
    <property type="molecule type" value="Genomic_DNA"/>
</dbReference>
<reference evidence="5" key="1">
    <citation type="submission" date="2016-04" db="EMBL/GenBank/DDBJ databases">
        <authorList>
            <person name="Nguyen H.D."/>
            <person name="Samba Siva P."/>
            <person name="Cullis J."/>
            <person name="Levesque C.A."/>
            <person name="Hambleton S."/>
        </authorList>
    </citation>
    <scope>NUCLEOTIDE SEQUENCE</scope>
    <source>
        <strain evidence="5">DAOMC 236416</strain>
    </source>
</reference>
<keyword evidence="2" id="KW-0808">Transferase</keyword>
<keyword evidence="6" id="KW-1185">Reference proteome</keyword>
<dbReference type="Pfam" id="PF01596">
    <property type="entry name" value="Methyltransf_3"/>
    <property type="match status" value="1"/>
</dbReference>
<dbReference type="PANTHER" id="PTHR10509">
    <property type="entry name" value="O-METHYLTRANSFERASE-RELATED"/>
    <property type="match status" value="1"/>
</dbReference>
<dbReference type="InterPro" id="IPR029063">
    <property type="entry name" value="SAM-dependent_MTases_sf"/>
</dbReference>
<keyword evidence="3" id="KW-0949">S-adenosyl-L-methionine</keyword>
<reference evidence="5" key="2">
    <citation type="journal article" date="2019" name="IMA Fungus">
        <title>Genome sequencing and comparison of five Tilletia species to identify candidate genes for the detection of regulated species infecting wheat.</title>
        <authorList>
            <person name="Nguyen H.D.T."/>
            <person name="Sultana T."/>
            <person name="Kesanakurti P."/>
            <person name="Hambleton S."/>
        </authorList>
    </citation>
    <scope>NUCLEOTIDE SEQUENCE</scope>
    <source>
        <strain evidence="5">DAOMC 236416</strain>
    </source>
</reference>
<keyword evidence="1" id="KW-0489">Methyltransferase</keyword>
<proteinExistence type="inferred from homology"/>
<dbReference type="PROSITE" id="PS51682">
    <property type="entry name" value="SAM_OMT_I"/>
    <property type="match status" value="1"/>
</dbReference>
<dbReference type="Proteomes" id="UP000077521">
    <property type="component" value="Unassembled WGS sequence"/>
</dbReference>
<dbReference type="AlphaFoldDB" id="A0A177TRE7"/>
<accession>A0A177TRE7</accession>
<organism evidence="5 6">
    <name type="scientific">Tilletia indica</name>
    <dbReference type="NCBI Taxonomy" id="43049"/>
    <lineage>
        <taxon>Eukaryota</taxon>
        <taxon>Fungi</taxon>
        <taxon>Dikarya</taxon>
        <taxon>Basidiomycota</taxon>
        <taxon>Ustilaginomycotina</taxon>
        <taxon>Exobasidiomycetes</taxon>
        <taxon>Tilletiales</taxon>
        <taxon>Tilletiaceae</taxon>
        <taxon>Tilletia</taxon>
    </lineage>
</organism>
<sequence>MSSSLMETPLVTALQLVQTALSSLQQADSNDKTSTGTETAINKLKMAESLLSRMDPYLDSMSSKGPPALQALVEETDNHDWKGAYESKKISFQVHPGWSAGGYEGSFIAMVAKSIKARRVLEVGMFTGTTTLCVADALPEDGQLVTLEIDSYFKDLTAPYFQKAGVASRIDVRIGSALDSIKQMAQAQEEPFDLIFIDADKTGYHDYYETILEAGLLRQGGVLLVDNTLYKGVPFTPDLDSADQATIKQLQLNLSNGLALRDFNKHVAQDTRVEASILPIRDGVTWIMHRSGNKSESA</sequence>
<comment type="caution">
    <text evidence="5">The sequence shown here is derived from an EMBL/GenBank/DDBJ whole genome shotgun (WGS) entry which is preliminary data.</text>
</comment>
<evidence type="ECO:0000313" key="6">
    <source>
        <dbReference type="Proteomes" id="UP000077521"/>
    </source>
</evidence>
<evidence type="ECO:0000313" key="5">
    <source>
        <dbReference type="EMBL" id="KAE8243852.1"/>
    </source>
</evidence>
<evidence type="ECO:0000256" key="1">
    <source>
        <dbReference type="ARBA" id="ARBA00022603"/>
    </source>
</evidence>
<dbReference type="SUPFAM" id="SSF53335">
    <property type="entry name" value="S-adenosyl-L-methionine-dependent methyltransferases"/>
    <property type="match status" value="1"/>
</dbReference>
<dbReference type="GO" id="GO:0032259">
    <property type="term" value="P:methylation"/>
    <property type="evidence" value="ECO:0007669"/>
    <property type="project" value="UniProtKB-KW"/>
</dbReference>
<evidence type="ECO:0000256" key="3">
    <source>
        <dbReference type="ARBA" id="ARBA00022691"/>
    </source>
</evidence>
<evidence type="ECO:0000256" key="4">
    <source>
        <dbReference type="ARBA" id="ARBA00023453"/>
    </source>
</evidence>
<dbReference type="GO" id="GO:0008757">
    <property type="term" value="F:S-adenosylmethionine-dependent methyltransferase activity"/>
    <property type="evidence" value="ECO:0007669"/>
    <property type="project" value="TreeGrafter"/>
</dbReference>
<protein>
    <recommendedName>
        <fullName evidence="7">Caffeoyl-CoA O-methyltransferase</fullName>
    </recommendedName>
</protein>
<dbReference type="InterPro" id="IPR050362">
    <property type="entry name" value="Cation-dep_OMT"/>
</dbReference>
<comment type="similarity">
    <text evidence="4">Belongs to the class I-like SAM-binding methyltransferase superfamily. Cation-dependent O-methyltransferase family.</text>
</comment>
<evidence type="ECO:0008006" key="7">
    <source>
        <dbReference type="Google" id="ProtNLM"/>
    </source>
</evidence>
<dbReference type="GO" id="GO:0008171">
    <property type="term" value="F:O-methyltransferase activity"/>
    <property type="evidence" value="ECO:0007669"/>
    <property type="project" value="InterPro"/>
</dbReference>
<dbReference type="Gene3D" id="3.40.50.150">
    <property type="entry name" value="Vaccinia Virus protein VP39"/>
    <property type="match status" value="1"/>
</dbReference>
<dbReference type="InterPro" id="IPR002935">
    <property type="entry name" value="SAM_O-MeTrfase"/>
</dbReference>
<name>A0A177TRE7_9BASI</name>
<gene>
    <name evidence="5" type="ORF">A4X13_0g6919</name>
</gene>
<dbReference type="PANTHER" id="PTHR10509:SF14">
    <property type="entry name" value="CAFFEOYL-COA O-METHYLTRANSFERASE 3-RELATED"/>
    <property type="match status" value="1"/>
</dbReference>
<dbReference type="OrthoDB" id="10251242at2759"/>